<dbReference type="KEGG" id="mpot:BKM01_08390"/>
<dbReference type="EMBL" id="CP017881">
    <property type="protein sequence ID" value="ATU08786.1"/>
    <property type="molecule type" value="Genomic_DNA"/>
</dbReference>
<evidence type="ECO:0000256" key="1">
    <source>
        <dbReference type="SAM" id="Phobius"/>
    </source>
</evidence>
<evidence type="ECO:0000313" key="3">
    <source>
        <dbReference type="Proteomes" id="UP000229678"/>
    </source>
</evidence>
<dbReference type="Proteomes" id="UP000229678">
    <property type="component" value="Chromosome"/>
</dbReference>
<name>A0A2D3C7X3_9EURY</name>
<feature type="transmembrane region" description="Helical" evidence="1">
    <location>
        <begin position="14"/>
        <end position="32"/>
    </location>
</feature>
<sequence>MARVEFERMNLDQILDLCLVIINFILIFFIFLQFRDSRKPVILTGIISGDKEVTDQPSVLESGTLFFVIKNESNNVAKSLDVSYQFHFDAYSIEGKSTDNEISYLNPGEATKILLETSSIRNNNPDIFDNVIVGDTRKVIPKKTLKMNLTLQVRYNPIFIGFKNKIEDTYYIEWLSLENVPDFDQHPVFNCWNKRNENFYIFKTYGSAQKVELTENPADNITENF</sequence>
<reference evidence="3" key="1">
    <citation type="submission" date="2016-10" db="EMBL/GenBank/DDBJ databases">
        <authorList>
            <person name="L'haridon S."/>
            <person name="Corre E."/>
        </authorList>
    </citation>
    <scope>NUCLEOTIDE SEQUENCE [LARGE SCALE GENOMIC DNA]</scope>
    <source>
        <strain evidence="3">FDF-1T</strain>
    </source>
</reference>
<protein>
    <submittedName>
        <fullName evidence="2">Uncharacterized protein</fullName>
    </submittedName>
</protein>
<organism evidence="2 3">
    <name type="scientific">Methanohalophilus portucalensis</name>
    <dbReference type="NCBI Taxonomy" id="39664"/>
    <lineage>
        <taxon>Archaea</taxon>
        <taxon>Methanobacteriati</taxon>
        <taxon>Methanobacteriota</taxon>
        <taxon>Stenosarchaea group</taxon>
        <taxon>Methanomicrobia</taxon>
        <taxon>Methanosarcinales</taxon>
        <taxon>Methanosarcinaceae</taxon>
        <taxon>Methanohalophilus</taxon>
    </lineage>
</organism>
<gene>
    <name evidence="2" type="ORF">BKM01_08390</name>
</gene>
<keyword evidence="1" id="KW-0472">Membrane</keyword>
<evidence type="ECO:0000313" key="2">
    <source>
        <dbReference type="EMBL" id="ATU08786.1"/>
    </source>
</evidence>
<accession>A0A2D3C7X3</accession>
<dbReference type="AlphaFoldDB" id="A0A2D3C7X3"/>
<proteinExistence type="predicted"/>
<keyword evidence="1" id="KW-0812">Transmembrane</keyword>
<keyword evidence="1" id="KW-1133">Transmembrane helix</keyword>